<comment type="caution">
    <text evidence="2">The sequence shown here is derived from an EMBL/GenBank/DDBJ whole genome shotgun (WGS) entry which is preliminary data.</text>
</comment>
<gene>
    <name evidence="2" type="ORF">LTT95_00655</name>
</gene>
<reference evidence="2" key="2">
    <citation type="journal article" date="2022" name="Syst. Appl. Microbiol.">
        <title>Physiological and genomic characterisation of Luteimonas fraxinea sp. nov., a bacterial species associated with trees tolerant to ash dieback.</title>
        <authorList>
            <person name="Ulrich K."/>
            <person name="Becker R."/>
            <person name="Behrendt U."/>
            <person name="Kube M."/>
            <person name="Schneck V."/>
            <person name="Ulrich A."/>
        </authorList>
    </citation>
    <scope>NUCLEOTIDE SEQUENCE</scope>
    <source>
        <strain evidence="2">A1P009</strain>
    </source>
</reference>
<accession>A0ABS8U6U1</accession>
<name>A0ABS8U6U1_9GAMM</name>
<evidence type="ECO:0000256" key="1">
    <source>
        <dbReference type="SAM" id="SignalP"/>
    </source>
</evidence>
<keyword evidence="3" id="KW-1185">Reference proteome</keyword>
<evidence type="ECO:0000313" key="2">
    <source>
        <dbReference type="EMBL" id="MCD9095451.1"/>
    </source>
</evidence>
<protein>
    <submittedName>
        <fullName evidence="2">Uncharacterized protein</fullName>
    </submittedName>
</protein>
<feature type="signal peptide" evidence="1">
    <location>
        <begin position="1"/>
        <end position="22"/>
    </location>
</feature>
<dbReference type="RefSeq" id="WP_232133996.1">
    <property type="nucleotide sequence ID" value="NZ_CP089507.1"/>
</dbReference>
<feature type="chain" id="PRO_5046584127" evidence="1">
    <location>
        <begin position="23"/>
        <end position="160"/>
    </location>
</feature>
<dbReference type="Proteomes" id="UP001430360">
    <property type="component" value="Unassembled WGS sequence"/>
</dbReference>
<dbReference type="EMBL" id="JAJQKU010000001">
    <property type="protein sequence ID" value="MCD9095451.1"/>
    <property type="molecule type" value="Genomic_DNA"/>
</dbReference>
<reference evidence="2" key="1">
    <citation type="submission" date="2021-12" db="EMBL/GenBank/DDBJ databases">
        <authorList>
            <person name="Ulrich A."/>
        </authorList>
    </citation>
    <scope>NUCLEOTIDE SEQUENCE</scope>
    <source>
        <strain evidence="2">A1P009</strain>
    </source>
</reference>
<proteinExistence type="predicted"/>
<organism evidence="2 3">
    <name type="scientific">Luteimonas fraxinea</name>
    <dbReference type="NCBI Taxonomy" id="2901869"/>
    <lineage>
        <taxon>Bacteria</taxon>
        <taxon>Pseudomonadati</taxon>
        <taxon>Pseudomonadota</taxon>
        <taxon>Gammaproteobacteria</taxon>
        <taxon>Lysobacterales</taxon>
        <taxon>Lysobacteraceae</taxon>
        <taxon>Luteimonas</taxon>
    </lineage>
</organism>
<sequence>MRVSRLLPLLLGVGLLAGCASSHVLTGTPRAPIDPSQVRIYHGPPPGQYEEIAILNTSSGALTYGEQNKVDSVLQKLRNEAAKLGANGVLFQGTADGYRNGGVSVGGGVGRGGGRSFSSAGVGVDISPQQKYASGVAIWVANPPPVESMPAPAPAVPPVR</sequence>
<keyword evidence="1" id="KW-0732">Signal</keyword>
<dbReference type="PROSITE" id="PS51257">
    <property type="entry name" value="PROKAR_LIPOPROTEIN"/>
    <property type="match status" value="1"/>
</dbReference>
<evidence type="ECO:0000313" key="3">
    <source>
        <dbReference type="Proteomes" id="UP001430360"/>
    </source>
</evidence>